<dbReference type="PANTHER" id="PTHR12039">
    <property type="entry name" value="NICOTINAMIDE MONONUCLEOTIDE ADENYLYLTRANSFERASE"/>
    <property type="match status" value="1"/>
</dbReference>
<evidence type="ECO:0000256" key="3">
    <source>
        <dbReference type="ARBA" id="ARBA00004790"/>
    </source>
</evidence>
<dbReference type="NCBIfam" id="TIGR00482">
    <property type="entry name" value="nicotinate (nicotinamide) nucleotide adenylyltransferase"/>
    <property type="match status" value="1"/>
</dbReference>
<feature type="region of interest" description="Disordered" evidence="16">
    <location>
        <begin position="286"/>
        <end position="335"/>
    </location>
</feature>
<organism evidence="18 19">
    <name type="scientific">Ascaris lumbricoides</name>
    <name type="common">Giant roundworm</name>
    <dbReference type="NCBI Taxonomy" id="6252"/>
    <lineage>
        <taxon>Eukaryota</taxon>
        <taxon>Metazoa</taxon>
        <taxon>Ecdysozoa</taxon>
        <taxon>Nematoda</taxon>
        <taxon>Chromadorea</taxon>
        <taxon>Rhabditida</taxon>
        <taxon>Spirurina</taxon>
        <taxon>Ascaridomorpha</taxon>
        <taxon>Ascaridoidea</taxon>
        <taxon>Ascarididae</taxon>
        <taxon>Ascaris</taxon>
    </lineage>
</organism>
<name>A0A9J2PGR1_ASCLU</name>
<keyword evidence="5" id="KW-0662">Pyridine nucleotide biosynthesis</keyword>
<dbReference type="GO" id="GO:0005524">
    <property type="term" value="F:ATP binding"/>
    <property type="evidence" value="ECO:0007669"/>
    <property type="project" value="UniProtKB-KW"/>
</dbReference>
<dbReference type="InterPro" id="IPR004821">
    <property type="entry name" value="Cyt_trans-like"/>
</dbReference>
<dbReference type="SUPFAM" id="SSF52374">
    <property type="entry name" value="Nucleotidylyl transferase"/>
    <property type="match status" value="1"/>
</dbReference>
<keyword evidence="9" id="KW-0067">ATP-binding</keyword>
<dbReference type="GO" id="GO:0000309">
    <property type="term" value="F:nicotinamide-nucleotide adenylyltransferase activity"/>
    <property type="evidence" value="ECO:0007669"/>
    <property type="project" value="TreeGrafter"/>
</dbReference>
<dbReference type="InterPro" id="IPR005248">
    <property type="entry name" value="NadD/NMNAT"/>
</dbReference>
<evidence type="ECO:0000256" key="13">
    <source>
        <dbReference type="ARBA" id="ARBA00075132"/>
    </source>
</evidence>
<sequence>MDGEGECAVVSEVHGRRVALLACGSFNPPTYMHLRMFVRARDYLEKTHNCVVVEGILSPVADSFRKPDLLTAEHRLKMVQLAVRNSTWLRADGWECSQSEWTRTLHVLNHFKKQLELKYGDGPSGIRLMFLCGGDVVESFAKTDAAGNRIWNPEHVEEIVRDFGLVVIARTNSDPMKTVYLVDVLRKHQKNIHVIEDETCPNDISSTRLRTAVRRRESIRYCTDDEVISYIEKNNLYSFSGLSLSRHSFDCDSPKFVAQLLGAVPENVKASSSSPSTSVETIVKCLRPPQPPKRNSSMTTQKIQRLAPSSPSDSSCKPAEESSVRSTDVEPVWLQSSEEAERRLGEGMTESEVVDAAAERQPVPKSIMQRKPILTPAEQCLPSTSYERPHTTLLADVPSPPSELYNHSWMRSLDSPNYDNVTLDELLAASTSWAEYLCAQRGRKLDDNEETPKSPLMRTKSLGRETQLNVGEHQWFTQRQADAQDRSVSQEFSMDSAKSSAHGKPHWREGAETRSFSAPQRRSIRFANAITKSVESLAGSASSPTESMSRSMVVAGHEDDDRCGSGNSGNITLTYRQYKLSATPETTV</sequence>
<proteinExistence type="predicted"/>
<feature type="region of interest" description="Disordered" evidence="16">
    <location>
        <begin position="480"/>
        <end position="518"/>
    </location>
</feature>
<feature type="compositionally biased region" description="Polar residues" evidence="16">
    <location>
        <begin position="293"/>
        <end position="315"/>
    </location>
</feature>
<feature type="region of interest" description="Disordered" evidence="16">
    <location>
        <begin position="340"/>
        <end position="359"/>
    </location>
</feature>
<evidence type="ECO:0000256" key="1">
    <source>
        <dbReference type="ARBA" id="ARBA00001946"/>
    </source>
</evidence>
<comment type="subunit">
    <text evidence="4">Homotetramer.</text>
</comment>
<evidence type="ECO:0000256" key="5">
    <source>
        <dbReference type="ARBA" id="ARBA00022642"/>
    </source>
</evidence>
<evidence type="ECO:0000256" key="16">
    <source>
        <dbReference type="SAM" id="MobiDB-lite"/>
    </source>
</evidence>
<evidence type="ECO:0000256" key="12">
    <source>
        <dbReference type="ARBA" id="ARBA00074013"/>
    </source>
</evidence>
<dbReference type="PANTHER" id="PTHR12039:SF0">
    <property type="entry name" value="NICOTINAMIDE-NUCLEOTIDE ADENYLYLTRANSFERASE"/>
    <property type="match status" value="1"/>
</dbReference>
<dbReference type="FunFam" id="3.40.50.620:FF:000221">
    <property type="entry name" value="Nicotinamide/nicotinic acid mononucleotide adenylyltransferase 3"/>
    <property type="match status" value="1"/>
</dbReference>
<keyword evidence="6" id="KW-0808">Transferase</keyword>
<dbReference type="InterPro" id="IPR051182">
    <property type="entry name" value="Euk_NMN_adenylyltrnsfrase"/>
</dbReference>
<evidence type="ECO:0000256" key="6">
    <source>
        <dbReference type="ARBA" id="ARBA00022679"/>
    </source>
</evidence>
<keyword evidence="18" id="KW-1185">Reference proteome</keyword>
<dbReference type="GO" id="GO:0005759">
    <property type="term" value="C:mitochondrial matrix"/>
    <property type="evidence" value="ECO:0007669"/>
    <property type="project" value="UniProtKB-ARBA"/>
</dbReference>
<protein>
    <recommendedName>
        <fullName evidence="12">Nicotinamide/nicotinic acid mononucleotide adenylyltransferase 3</fullName>
    </recommendedName>
    <alternativeName>
        <fullName evidence="13">Nicotinamide-nucleotide adenylyltransferase 3</fullName>
    </alternativeName>
    <alternativeName>
        <fullName evidence="14">Nicotinate-nucleotide adenylyltransferase 3</fullName>
    </alternativeName>
</protein>
<dbReference type="AlphaFoldDB" id="A0A9J2PGR1"/>
<evidence type="ECO:0000256" key="2">
    <source>
        <dbReference type="ARBA" id="ARBA00004173"/>
    </source>
</evidence>
<dbReference type="GO" id="GO:0004515">
    <property type="term" value="F:nicotinate-nucleotide adenylyltransferase activity"/>
    <property type="evidence" value="ECO:0007669"/>
    <property type="project" value="TreeGrafter"/>
</dbReference>
<evidence type="ECO:0000313" key="19">
    <source>
        <dbReference type="WBParaSite" id="ALUE_0000919001-mRNA-1"/>
    </source>
</evidence>
<accession>A0A9J2PGR1</accession>
<dbReference type="Gene3D" id="3.40.50.620">
    <property type="entry name" value="HUPs"/>
    <property type="match status" value="1"/>
</dbReference>
<comment type="cofactor">
    <cofactor evidence="1">
        <name>Mg(2+)</name>
        <dbReference type="ChEBI" id="CHEBI:18420"/>
    </cofactor>
</comment>
<evidence type="ECO:0000256" key="9">
    <source>
        <dbReference type="ARBA" id="ARBA00022840"/>
    </source>
</evidence>
<keyword evidence="7" id="KW-0548">Nucleotidyltransferase</keyword>
<comment type="pathway">
    <text evidence="3">Cofactor biosynthesis; NAD(+) biosynthesis.</text>
</comment>
<keyword evidence="10" id="KW-0520">NAD</keyword>
<comment type="function">
    <text evidence="15">Catalyzes the formation of NAD(+) from nicotinamide mononucleotide (NMN) and ATP. Can also use the deamidated form; nicotinic acid mononucleotide (NaMN) as substrate with the same efficiency. Can use triazofurin monophosphate (TrMP) as substrate. Can also use GTP and ITP as nucleotide donors. Also catalyzes the reverse reaction, i.e. the pyrophosphorolytic cleavage of NAD(+). For the pyrophosphorolytic activity, can use NAD(+), NADH, NaAD, nicotinic acid adenine dinucleotide phosphate (NHD), nicotinamide guanine dinucleotide (NGD) as substrates. Fails to cleave phosphorylated dinucleotides NADP(+), NADPH and NaADP(+). Protects against axonal degeneration following injury. May be involved in the maintenance of axonal integrity. Also functions as a stress-response chaperone protein that prevents toxic aggregation of proteins; this function may be independent of its NAD(+) synthesis activity.</text>
</comment>
<feature type="region of interest" description="Disordered" evidence="16">
    <location>
        <begin position="535"/>
        <end position="588"/>
    </location>
</feature>
<dbReference type="InterPro" id="IPR014729">
    <property type="entry name" value="Rossmann-like_a/b/a_fold"/>
</dbReference>
<keyword evidence="11" id="KW-0496">Mitochondrion</keyword>
<dbReference type="WBParaSite" id="ALUE_0000919001-mRNA-1">
    <property type="protein sequence ID" value="ALUE_0000919001-mRNA-1"/>
    <property type="gene ID" value="ALUE_0000919001"/>
</dbReference>
<feature type="domain" description="Cytidyltransferase-like" evidence="17">
    <location>
        <begin position="21"/>
        <end position="211"/>
    </location>
</feature>
<evidence type="ECO:0000256" key="10">
    <source>
        <dbReference type="ARBA" id="ARBA00023027"/>
    </source>
</evidence>
<dbReference type="Proteomes" id="UP000036681">
    <property type="component" value="Unplaced"/>
</dbReference>
<evidence type="ECO:0000256" key="8">
    <source>
        <dbReference type="ARBA" id="ARBA00022741"/>
    </source>
</evidence>
<evidence type="ECO:0000313" key="18">
    <source>
        <dbReference type="Proteomes" id="UP000036681"/>
    </source>
</evidence>
<dbReference type="Pfam" id="PF01467">
    <property type="entry name" value="CTP_transf_like"/>
    <property type="match status" value="1"/>
</dbReference>
<evidence type="ECO:0000259" key="17">
    <source>
        <dbReference type="Pfam" id="PF01467"/>
    </source>
</evidence>
<feature type="compositionally biased region" description="Polar residues" evidence="16">
    <location>
        <begin position="480"/>
        <end position="499"/>
    </location>
</feature>
<dbReference type="GO" id="GO:0009435">
    <property type="term" value="P:NAD+ biosynthetic process"/>
    <property type="evidence" value="ECO:0007669"/>
    <property type="project" value="InterPro"/>
</dbReference>
<feature type="compositionally biased region" description="Polar residues" evidence="16">
    <location>
        <begin position="535"/>
        <end position="550"/>
    </location>
</feature>
<evidence type="ECO:0000256" key="11">
    <source>
        <dbReference type="ARBA" id="ARBA00023128"/>
    </source>
</evidence>
<keyword evidence="8" id="KW-0547">Nucleotide-binding</keyword>
<comment type="subcellular location">
    <subcellularLocation>
        <location evidence="2">Mitochondrion</location>
    </subcellularLocation>
</comment>
<reference evidence="19" key="1">
    <citation type="submission" date="2023-03" db="UniProtKB">
        <authorList>
            <consortium name="WormBaseParasite"/>
        </authorList>
    </citation>
    <scope>IDENTIFICATION</scope>
</reference>
<evidence type="ECO:0000256" key="15">
    <source>
        <dbReference type="ARBA" id="ARBA00093425"/>
    </source>
</evidence>
<evidence type="ECO:0000256" key="14">
    <source>
        <dbReference type="ARBA" id="ARBA00079369"/>
    </source>
</evidence>
<evidence type="ECO:0000256" key="7">
    <source>
        <dbReference type="ARBA" id="ARBA00022695"/>
    </source>
</evidence>
<evidence type="ECO:0000256" key="4">
    <source>
        <dbReference type="ARBA" id="ARBA00011881"/>
    </source>
</evidence>